<dbReference type="Gene3D" id="3.40.210.10">
    <property type="entry name" value="PVUII Endonuclease, subunit A"/>
    <property type="match status" value="1"/>
</dbReference>
<proteinExistence type="predicted"/>
<accession>A0ABP6ZIH7</accession>
<protein>
    <submittedName>
        <fullName evidence="2">Uncharacterized protein</fullName>
    </submittedName>
</protein>
<evidence type="ECO:0000313" key="2">
    <source>
        <dbReference type="EMBL" id="GAA3609756.1"/>
    </source>
</evidence>
<dbReference type="InterPro" id="IPR011335">
    <property type="entry name" value="Restrct_endonuc-II-like"/>
</dbReference>
<name>A0ABP6ZIH7_9ACTN</name>
<organism evidence="2 3">
    <name type="scientific">Kineosporia mesophila</name>
    <dbReference type="NCBI Taxonomy" id="566012"/>
    <lineage>
        <taxon>Bacteria</taxon>
        <taxon>Bacillati</taxon>
        <taxon>Actinomycetota</taxon>
        <taxon>Actinomycetes</taxon>
        <taxon>Kineosporiales</taxon>
        <taxon>Kineosporiaceae</taxon>
        <taxon>Kineosporia</taxon>
    </lineage>
</organism>
<dbReference type="InterPro" id="IPR038402">
    <property type="entry name" value="PvuII_sf"/>
</dbReference>
<dbReference type="SUPFAM" id="SSF52980">
    <property type="entry name" value="Restriction endonuclease-like"/>
    <property type="match status" value="1"/>
</dbReference>
<feature type="region of interest" description="Disordered" evidence="1">
    <location>
        <begin position="231"/>
        <end position="258"/>
    </location>
</feature>
<dbReference type="EMBL" id="BAAAZO010000003">
    <property type="protein sequence ID" value="GAA3609756.1"/>
    <property type="molecule type" value="Genomic_DNA"/>
</dbReference>
<keyword evidence="3" id="KW-1185">Reference proteome</keyword>
<sequence length="258" mass="29772">MAAQDDEREQQMLLMFNLTVPPDRTRSGLDAVLELDELDYPVEFELKSSTGNSVSTVRDMGPEHLAKWRRLHWLFAFYEKDGRTLKHCYYASPADMLAWFAEKENYIKTDLLFAQQPEALVSSEVVVEVLGDKQSFAMEDAERIMKKQWTKFQYKQNADLPEGRYSRDRMVDLLRERCSYVIRRGATLNNPHIPGKYLSERLEPITRDHAATLRLSVREYLERRAEIIAGGQQPAEEAVDPVVAEQARRAEQTEAGEA</sequence>
<reference evidence="3" key="1">
    <citation type="journal article" date="2019" name="Int. J. Syst. Evol. Microbiol.">
        <title>The Global Catalogue of Microorganisms (GCM) 10K type strain sequencing project: providing services to taxonomists for standard genome sequencing and annotation.</title>
        <authorList>
            <consortium name="The Broad Institute Genomics Platform"/>
            <consortium name="The Broad Institute Genome Sequencing Center for Infectious Disease"/>
            <person name="Wu L."/>
            <person name="Ma J."/>
        </authorList>
    </citation>
    <scope>NUCLEOTIDE SEQUENCE [LARGE SCALE GENOMIC DNA]</scope>
    <source>
        <strain evidence="3">JCM 16902</strain>
    </source>
</reference>
<dbReference type="RefSeq" id="WP_231487340.1">
    <property type="nucleotide sequence ID" value="NZ_BAAAZO010000003.1"/>
</dbReference>
<dbReference type="Proteomes" id="UP001501074">
    <property type="component" value="Unassembled WGS sequence"/>
</dbReference>
<evidence type="ECO:0000313" key="3">
    <source>
        <dbReference type="Proteomes" id="UP001501074"/>
    </source>
</evidence>
<gene>
    <name evidence="2" type="ORF">GCM10022223_27290</name>
</gene>
<comment type="caution">
    <text evidence="2">The sequence shown here is derived from an EMBL/GenBank/DDBJ whole genome shotgun (WGS) entry which is preliminary data.</text>
</comment>
<evidence type="ECO:0000256" key="1">
    <source>
        <dbReference type="SAM" id="MobiDB-lite"/>
    </source>
</evidence>